<organism evidence="10">
    <name type="scientific">Diabrotica virgifera virgifera</name>
    <name type="common">western corn rootworm</name>
    <dbReference type="NCBI Taxonomy" id="50390"/>
    <lineage>
        <taxon>Eukaryota</taxon>
        <taxon>Metazoa</taxon>
        <taxon>Ecdysozoa</taxon>
        <taxon>Arthropoda</taxon>
        <taxon>Hexapoda</taxon>
        <taxon>Insecta</taxon>
        <taxon>Pterygota</taxon>
        <taxon>Neoptera</taxon>
        <taxon>Endopterygota</taxon>
        <taxon>Coleoptera</taxon>
        <taxon>Polyphaga</taxon>
        <taxon>Cucujiformia</taxon>
        <taxon>Chrysomeloidea</taxon>
        <taxon>Chrysomelidae</taxon>
        <taxon>Galerucinae</taxon>
        <taxon>Diabroticina</taxon>
        <taxon>Diabroticites</taxon>
        <taxon>Diabrotica</taxon>
    </lineage>
</organism>
<evidence type="ECO:0000256" key="3">
    <source>
        <dbReference type="ARBA" id="ARBA00023015"/>
    </source>
</evidence>
<dbReference type="InterPro" id="IPR028002">
    <property type="entry name" value="Myb_DNA-bind_5"/>
</dbReference>
<evidence type="ECO:0000313" key="8">
    <source>
        <dbReference type="EnsemblMetazoa" id="XP_028151379.1"/>
    </source>
</evidence>
<evidence type="ECO:0000256" key="5">
    <source>
        <dbReference type="ARBA" id="ARBA00025466"/>
    </source>
</evidence>
<dbReference type="GeneID" id="114344754"/>
<evidence type="ECO:0000313" key="13">
    <source>
        <dbReference type="RefSeq" id="XP_028151383.1"/>
    </source>
</evidence>
<dbReference type="RefSeq" id="XP_028151384.1">
    <property type="nucleotide sequence ID" value="XM_028295583.1"/>
</dbReference>
<dbReference type="Proteomes" id="UP001652700">
    <property type="component" value="Unplaced"/>
</dbReference>
<dbReference type="RefSeq" id="XP_028151385.1">
    <property type="nucleotide sequence ID" value="XM_028295584.1"/>
</dbReference>
<reference evidence="8" key="2">
    <citation type="submission" date="2025-05" db="UniProtKB">
        <authorList>
            <consortium name="EnsemblMetazoa"/>
        </authorList>
    </citation>
    <scope>IDENTIFICATION</scope>
</reference>
<evidence type="ECO:0000313" key="11">
    <source>
        <dbReference type="RefSeq" id="XP_028151380.1"/>
    </source>
</evidence>
<evidence type="ECO:0000256" key="2">
    <source>
        <dbReference type="ARBA" id="ARBA00016807"/>
    </source>
</evidence>
<keyword evidence="4" id="KW-0804">Transcription</keyword>
<evidence type="ECO:0000313" key="14">
    <source>
        <dbReference type="RefSeq" id="XP_028151384.1"/>
    </source>
</evidence>
<dbReference type="RefSeq" id="XP_028151380.1">
    <property type="nucleotide sequence ID" value="XM_028295579.1"/>
</dbReference>
<keyword evidence="3" id="KW-0805">Transcription regulation</keyword>
<evidence type="ECO:0000256" key="6">
    <source>
        <dbReference type="SAM" id="MobiDB-lite"/>
    </source>
</evidence>
<comment type="function">
    <text evidence="5">Involved in transvection phenomena (= synapsis-dependent gene expression), where the synaptic pairing of chromosomes carrying genes with which zeste interacts influences the expression of these genes. Zeste binds to DNA and stimulates transcription from a nearby promoter.</text>
</comment>
<proteinExistence type="predicted"/>
<evidence type="ECO:0000313" key="10">
    <source>
        <dbReference type="RefSeq" id="XP_028151379.1"/>
    </source>
</evidence>
<dbReference type="GO" id="GO:0005634">
    <property type="term" value="C:nucleus"/>
    <property type="evidence" value="ECO:0007669"/>
    <property type="project" value="TreeGrafter"/>
</dbReference>
<evidence type="ECO:0000313" key="12">
    <source>
        <dbReference type="RefSeq" id="XP_028151382.1"/>
    </source>
</evidence>
<gene>
    <name evidence="10 11 12 13 14 15" type="primary">LOC114344754</name>
</gene>
<evidence type="ECO:0000256" key="4">
    <source>
        <dbReference type="ARBA" id="ARBA00023163"/>
    </source>
</evidence>
<dbReference type="OrthoDB" id="6771133at2759"/>
<evidence type="ECO:0000313" key="15">
    <source>
        <dbReference type="RefSeq" id="XP_028151385.1"/>
    </source>
</evidence>
<feature type="compositionally biased region" description="Polar residues" evidence="6">
    <location>
        <begin position="185"/>
        <end position="200"/>
    </location>
</feature>
<feature type="region of interest" description="Disordered" evidence="6">
    <location>
        <begin position="148"/>
        <end position="200"/>
    </location>
</feature>
<dbReference type="Pfam" id="PF13873">
    <property type="entry name" value="Myb_DNA-bind_5"/>
    <property type="match status" value="1"/>
</dbReference>
<accession>A0A6P7GP45</accession>
<feature type="domain" description="Myb/SANT-like DNA-binding" evidence="7">
    <location>
        <begin position="7"/>
        <end position="75"/>
    </location>
</feature>
<dbReference type="EnsemblMetazoa" id="XM_028295579.2">
    <property type="protein sequence ID" value="XP_028151380.1"/>
    <property type="gene ID" value="LOC114344754"/>
</dbReference>
<reference evidence="10 11" key="1">
    <citation type="submission" date="2025-04" db="UniProtKB">
        <authorList>
            <consortium name="RefSeq"/>
        </authorList>
    </citation>
    <scope>IDENTIFICATION</scope>
    <source>
        <tissue evidence="10 11">Whole insect</tissue>
    </source>
</reference>
<dbReference type="RefSeq" id="XP_028151379.1">
    <property type="nucleotide sequence ID" value="XM_028295578.1"/>
</dbReference>
<dbReference type="EnsemblMetazoa" id="XM_028295578.2">
    <property type="protein sequence ID" value="XP_028151379.1"/>
    <property type="gene ID" value="LOC114344754"/>
</dbReference>
<evidence type="ECO:0000313" key="9">
    <source>
        <dbReference type="Proteomes" id="UP001652700"/>
    </source>
</evidence>
<feature type="compositionally biased region" description="Basic and acidic residues" evidence="6">
    <location>
        <begin position="164"/>
        <end position="178"/>
    </location>
</feature>
<keyword evidence="9" id="KW-1185">Reference proteome</keyword>
<sequence>MRVRTEHWEILLSFCEENPQLITNKFIGSDRRTKGIALWKTVSTALNSLGYGQKTIDGWKKTLTDWKSKTKAKAASLRREQEKTGGGSSQLTPLSALEKRLLSLMGIQAVLDNEYVPELQFEEVEVHYVDIEMPKSTIKVEHDYHIESQVDDTSNKPSTSRANLSERDNKSAKRKFDYQDETETSESQPNPHITVPLSNNPLDLNQESLQLLQNISDNTDSMVRSLEDIPLDLYQGSLQLLQSISDNTGSMARSLENIATSLSIIAERLKNK</sequence>
<name>A0A6P7GP45_DIAVI</name>
<dbReference type="PANTHER" id="PTHR23098:SF16">
    <property type="entry name" value="REGULATORY PROTEIN ZESTE"/>
    <property type="match status" value="1"/>
</dbReference>
<dbReference type="RefSeq" id="XP_028151383.1">
    <property type="nucleotide sequence ID" value="XM_028295582.1"/>
</dbReference>
<evidence type="ECO:0000256" key="1">
    <source>
        <dbReference type="ARBA" id="ARBA00011764"/>
    </source>
</evidence>
<evidence type="ECO:0000259" key="7">
    <source>
        <dbReference type="Pfam" id="PF13873"/>
    </source>
</evidence>
<dbReference type="KEGG" id="dvv:114344754"/>
<comment type="subunit">
    <text evidence="1">Self-associates forming complexes of several hundred monomers.</text>
</comment>
<dbReference type="AlphaFoldDB" id="A0A6P7GP45"/>
<protein>
    <recommendedName>
        <fullName evidence="2">Regulatory protein zeste</fullName>
    </recommendedName>
</protein>
<dbReference type="RefSeq" id="XP_028151382.1">
    <property type="nucleotide sequence ID" value="XM_028295581.1"/>
</dbReference>
<feature type="compositionally biased region" description="Polar residues" evidence="6">
    <location>
        <begin position="151"/>
        <end position="163"/>
    </location>
</feature>
<dbReference type="PANTHER" id="PTHR23098">
    <property type="entry name" value="AGAP001331-PA-RELATED"/>
    <property type="match status" value="1"/>
</dbReference>